<keyword evidence="7" id="KW-0256">Endoplasmic reticulum</keyword>
<evidence type="ECO:0000256" key="6">
    <source>
        <dbReference type="ARBA" id="ARBA00023136"/>
    </source>
</evidence>
<keyword evidence="6 7" id="KW-0472">Membrane</keyword>
<evidence type="ECO:0000256" key="7">
    <source>
        <dbReference type="RuleBase" id="RU367097"/>
    </source>
</evidence>
<keyword evidence="7" id="KW-0333">Golgi apparatus</keyword>
<reference evidence="8" key="1">
    <citation type="journal article" date="2021" name="J Fungi (Basel)">
        <title>Virulence traits and population genomics of the black yeast Aureobasidium melanogenum.</title>
        <authorList>
            <person name="Cernosa A."/>
            <person name="Sun X."/>
            <person name="Gostincar C."/>
            <person name="Fang C."/>
            <person name="Gunde-Cimerman N."/>
            <person name="Song Z."/>
        </authorList>
    </citation>
    <scope>NUCLEOTIDE SEQUENCE</scope>
    <source>
        <strain evidence="8">EXF-9298</strain>
    </source>
</reference>
<feature type="transmembrane region" description="Helical" evidence="7">
    <location>
        <begin position="183"/>
        <end position="202"/>
    </location>
</feature>
<keyword evidence="7" id="KW-0762">Sugar transport</keyword>
<comment type="similarity">
    <text evidence="2 7">Belongs to the TPT transporter family. SLC35D subfamily.</text>
</comment>
<protein>
    <recommendedName>
        <fullName evidence="7">GDP-mannose transporter</fullName>
        <shortName evidence="7">GMT</shortName>
    </recommendedName>
</protein>
<dbReference type="InterPro" id="IPR050186">
    <property type="entry name" value="TPT_transporter"/>
</dbReference>
<evidence type="ECO:0000256" key="3">
    <source>
        <dbReference type="ARBA" id="ARBA00011182"/>
    </source>
</evidence>
<dbReference type="GO" id="GO:0030659">
    <property type="term" value="C:cytoplasmic vesicle membrane"/>
    <property type="evidence" value="ECO:0007669"/>
    <property type="project" value="UniProtKB-SubCell"/>
</dbReference>
<dbReference type="Proteomes" id="UP000729357">
    <property type="component" value="Unassembled WGS sequence"/>
</dbReference>
<evidence type="ECO:0000313" key="9">
    <source>
        <dbReference type="Proteomes" id="UP000729357"/>
    </source>
</evidence>
<keyword evidence="7" id="KW-0968">Cytoplasmic vesicle</keyword>
<comment type="function">
    <text evidence="1 7">Involved in the import of GDP-mannose from the cytoplasm into the Golgi lumen.</text>
</comment>
<comment type="subunit">
    <text evidence="3 7">Homooligomer.</text>
</comment>
<dbReference type="EMBL" id="JAHFXS010000001">
    <property type="protein sequence ID" value="KAG9991756.1"/>
    <property type="molecule type" value="Genomic_DNA"/>
</dbReference>
<sequence>MLARLIGILAKTFCLASVDASLYQIARGLLLPFTLLLSHFFLHPPPYNPPLSLFGCGMIMMGFATGMITDLGAMLTSIKGLLLGVGSSFTTAVESVVVKRFLTKGDEGMWQMSSLASTTPPWTSMSPMLVLLPTPLANFMLSCTPLLPQISVTSPTTHMIVTAARGVAQSALAVLILREAVTIGRVWAMVCILGGSAVYAWGKDRVKQRAEKADGRGIYEKLGEMEARESEKDVELRKV</sequence>
<reference evidence="8" key="2">
    <citation type="submission" date="2021-08" db="EMBL/GenBank/DDBJ databases">
        <authorList>
            <person name="Gostincar C."/>
            <person name="Sun X."/>
            <person name="Song Z."/>
            <person name="Gunde-Cimerman N."/>
        </authorList>
    </citation>
    <scope>NUCLEOTIDE SEQUENCE</scope>
    <source>
        <strain evidence="8">EXF-9298</strain>
    </source>
</reference>
<keyword evidence="7" id="KW-0813">Transport</keyword>
<evidence type="ECO:0000256" key="4">
    <source>
        <dbReference type="ARBA" id="ARBA00022692"/>
    </source>
</evidence>
<evidence type="ECO:0000313" key="8">
    <source>
        <dbReference type="EMBL" id="KAG9991756.1"/>
    </source>
</evidence>
<comment type="caution">
    <text evidence="8">The sequence shown here is derived from an EMBL/GenBank/DDBJ whole genome shotgun (WGS) entry which is preliminary data.</text>
</comment>
<gene>
    <name evidence="8" type="ORF">KCU98_g26</name>
</gene>
<keyword evidence="4 7" id="KW-0812">Transmembrane</keyword>
<feature type="non-terminal residue" evidence="8">
    <location>
        <position position="239"/>
    </location>
</feature>
<name>A0A9P8G5Z0_AURME</name>
<evidence type="ECO:0000256" key="5">
    <source>
        <dbReference type="ARBA" id="ARBA00022989"/>
    </source>
</evidence>
<dbReference type="PANTHER" id="PTHR11132">
    <property type="entry name" value="SOLUTE CARRIER FAMILY 35"/>
    <property type="match status" value="1"/>
</dbReference>
<dbReference type="AlphaFoldDB" id="A0A9P8G5Z0"/>
<dbReference type="GO" id="GO:0000139">
    <property type="term" value="C:Golgi membrane"/>
    <property type="evidence" value="ECO:0007669"/>
    <property type="project" value="UniProtKB-SubCell"/>
</dbReference>
<feature type="transmembrane region" description="Helical" evidence="7">
    <location>
        <begin position="51"/>
        <end position="69"/>
    </location>
</feature>
<dbReference type="GO" id="GO:0005789">
    <property type="term" value="C:endoplasmic reticulum membrane"/>
    <property type="evidence" value="ECO:0007669"/>
    <property type="project" value="UniProtKB-SubCell"/>
</dbReference>
<accession>A0A9P8G5Z0</accession>
<proteinExistence type="inferred from homology"/>
<evidence type="ECO:0000256" key="1">
    <source>
        <dbReference type="ARBA" id="ARBA00003420"/>
    </source>
</evidence>
<organism evidence="8 9">
    <name type="scientific">Aureobasidium melanogenum</name>
    <name type="common">Aureobasidium pullulans var. melanogenum</name>
    <dbReference type="NCBI Taxonomy" id="46634"/>
    <lineage>
        <taxon>Eukaryota</taxon>
        <taxon>Fungi</taxon>
        <taxon>Dikarya</taxon>
        <taxon>Ascomycota</taxon>
        <taxon>Pezizomycotina</taxon>
        <taxon>Dothideomycetes</taxon>
        <taxon>Dothideomycetidae</taxon>
        <taxon>Dothideales</taxon>
        <taxon>Saccotheciaceae</taxon>
        <taxon>Aureobasidium</taxon>
    </lineage>
</organism>
<keyword evidence="9" id="KW-1185">Reference proteome</keyword>
<evidence type="ECO:0000256" key="2">
    <source>
        <dbReference type="ARBA" id="ARBA00010425"/>
    </source>
</evidence>
<comment type="subcellular location">
    <subcellularLocation>
        <location evidence="7">Golgi apparatus membrane</location>
        <topology evidence="7">Multi-pass membrane protein</topology>
    </subcellularLocation>
    <subcellularLocation>
        <location evidence="7">Cytoplasmic vesicle membrane</location>
        <topology evidence="7">Multi-pass membrane protein</topology>
    </subcellularLocation>
    <subcellularLocation>
        <location evidence="7">Endoplasmic reticulum membrane</location>
        <topology evidence="7">Multi-pass membrane protein</topology>
    </subcellularLocation>
</comment>
<keyword evidence="5 7" id="KW-1133">Transmembrane helix</keyword>